<proteinExistence type="predicted"/>
<keyword evidence="2" id="KW-1185">Reference proteome</keyword>
<protein>
    <submittedName>
        <fullName evidence="1">Glycoside hydrolase family 35 protein</fullName>
    </submittedName>
</protein>
<accession>A0ACB8A7N9</accession>
<sequence>MLLAPLLAVLWAAFAFARVPTERVGRSLNIASRDTDGLQTNVTWDEYSLMINGERTFMFSGEVHPYRMPSQSLHLDIFQKIKSMGFNTVSFYVFWGIHEPKRGTISFAGFRDLQPWFDAAMAAGIYLMARPGPYINAETTAGGFPGWGTYTPGLWRTSNTTYEEAWRGYVAAVAEQLAANQISKGGPVILVQSENEYTGWAPGYSEDFVYEAELLAAWREAGIDVPITFNDASPEGHYMTVNIWGYDSYPNGFDCSSPYTWAADAVPEWLYGAQQEYDPMGPNAVYEYQGGAFDGWGGSGYNTCAILTGPDFERVFYKNEIAMSTTYLNLYMAYGGTNWGGIAHPGVYTSYDYGSAIAEDRTLREKYYELKLQAHFLRVSPAYLTTRPMNLYANQGAFTGNQALLTTQVLDVVGNQTGFYVVRQNDSSTNAMEMYTLMLPTSAGNLTIPVLGGQLTLDGKDSKIHVVDYAAGASTLLYSTGEIMTWATIDSRDVIIVYGNTGELHETAFSYSASSSVPSAKVVSGTGAIKTETINSTNLIIQYTTTGQTVVEVGEDVLLYILDRANAYEFWVMYPPATGAFANYTIANPLLVKGGYFLRSAEISGSTLALTGDLNTTTTMFEIIAPAASSKQITFNGEPLTLETTSYGTVTAQKTATFPAVDLPTLESLTWKTADSLPEIQPSYNDALWTLADHTTTVNPTQPNTSVVLYAGDYGYHTGNILWRAHFTATGSETGFTADVQGGSAFGYSIWLGETFIGSWVGDAVHESYEGTFSFPGTLQAGQQYVLTILQDHMGYEEDWTAASDDFKAPRGILSYSFVGSTETRVDVWKVIGNLHGEDYVDTTRGPLNEGGLYGERQGWHLPGFDDSAWADGAPTTGIAQAGVSFYRTTFNLDVPQGVDYPMAVVVSNITTNPYFRSQIYVNGYQFGKYVNSVGPQVSFAVPQGILNYNGMNTLAISLWAHGATGAKLNSLALETTAMVESSMAPVVNQPMPAWTPRPGAT</sequence>
<name>A0ACB8A7N9_9AGAM</name>
<keyword evidence="1" id="KW-0378">Hydrolase</keyword>
<gene>
    <name evidence="1" type="ORF">BJ138DRAFT_1068255</name>
</gene>
<evidence type="ECO:0000313" key="2">
    <source>
        <dbReference type="Proteomes" id="UP000790377"/>
    </source>
</evidence>
<comment type="caution">
    <text evidence="1">The sequence shown here is derived from an EMBL/GenBank/DDBJ whole genome shotgun (WGS) entry which is preliminary data.</text>
</comment>
<reference evidence="1" key="1">
    <citation type="journal article" date="2021" name="New Phytol.">
        <title>Evolutionary innovations through gain and loss of genes in the ectomycorrhizal Boletales.</title>
        <authorList>
            <person name="Wu G."/>
            <person name="Miyauchi S."/>
            <person name="Morin E."/>
            <person name="Kuo A."/>
            <person name="Drula E."/>
            <person name="Varga T."/>
            <person name="Kohler A."/>
            <person name="Feng B."/>
            <person name="Cao Y."/>
            <person name="Lipzen A."/>
            <person name="Daum C."/>
            <person name="Hundley H."/>
            <person name="Pangilinan J."/>
            <person name="Johnson J."/>
            <person name="Barry K."/>
            <person name="LaButti K."/>
            <person name="Ng V."/>
            <person name="Ahrendt S."/>
            <person name="Min B."/>
            <person name="Choi I.G."/>
            <person name="Park H."/>
            <person name="Plett J.M."/>
            <person name="Magnuson J."/>
            <person name="Spatafora J.W."/>
            <person name="Nagy L.G."/>
            <person name="Henrissat B."/>
            <person name="Grigoriev I.V."/>
            <person name="Yang Z.L."/>
            <person name="Xu J."/>
            <person name="Martin F.M."/>
        </authorList>
    </citation>
    <scope>NUCLEOTIDE SEQUENCE</scope>
    <source>
        <strain evidence="1">ATCC 28755</strain>
    </source>
</reference>
<dbReference type="Proteomes" id="UP000790377">
    <property type="component" value="Unassembled WGS sequence"/>
</dbReference>
<evidence type="ECO:0000313" key="1">
    <source>
        <dbReference type="EMBL" id="KAH7908732.1"/>
    </source>
</evidence>
<organism evidence="1 2">
    <name type="scientific">Hygrophoropsis aurantiaca</name>
    <dbReference type="NCBI Taxonomy" id="72124"/>
    <lineage>
        <taxon>Eukaryota</taxon>
        <taxon>Fungi</taxon>
        <taxon>Dikarya</taxon>
        <taxon>Basidiomycota</taxon>
        <taxon>Agaricomycotina</taxon>
        <taxon>Agaricomycetes</taxon>
        <taxon>Agaricomycetidae</taxon>
        <taxon>Boletales</taxon>
        <taxon>Coniophorineae</taxon>
        <taxon>Hygrophoropsidaceae</taxon>
        <taxon>Hygrophoropsis</taxon>
    </lineage>
</organism>
<dbReference type="EMBL" id="MU267801">
    <property type="protein sequence ID" value="KAH7908732.1"/>
    <property type="molecule type" value="Genomic_DNA"/>
</dbReference>